<reference evidence="1" key="1">
    <citation type="submission" date="2021-03" db="EMBL/GenBank/DDBJ databases">
        <title>Leucobacter chromiisoli sp. nov., isolated from chromium-containing soil of chemical plant.</title>
        <authorList>
            <person name="Xu Z."/>
        </authorList>
    </citation>
    <scope>NUCLEOTIDE SEQUENCE</scope>
    <source>
        <strain evidence="1">K 70/01</strain>
    </source>
</reference>
<evidence type="ECO:0000313" key="1">
    <source>
        <dbReference type="EMBL" id="MBO2989448.1"/>
    </source>
</evidence>
<name>A0A939QE18_9MICO</name>
<dbReference type="Proteomes" id="UP000668403">
    <property type="component" value="Unassembled WGS sequence"/>
</dbReference>
<organism evidence="1 2">
    <name type="scientific">Leucobacter tardus</name>
    <dbReference type="NCBI Taxonomy" id="501483"/>
    <lineage>
        <taxon>Bacteria</taxon>
        <taxon>Bacillati</taxon>
        <taxon>Actinomycetota</taxon>
        <taxon>Actinomycetes</taxon>
        <taxon>Micrococcales</taxon>
        <taxon>Microbacteriaceae</taxon>
        <taxon>Leucobacter</taxon>
    </lineage>
</organism>
<keyword evidence="2" id="KW-1185">Reference proteome</keyword>
<sequence>MSNIRVSYAEIEAAASRLGAGRDEIIEKLNHLQALIGELVSSGFVTDLASVRFTESYTQYTQSAQQTAQHLTDIQTFLQQTANAMRDMDAEIAARIA</sequence>
<comment type="caution">
    <text evidence="1">The sequence shown here is derived from an EMBL/GenBank/DDBJ whole genome shotgun (WGS) entry which is preliminary data.</text>
</comment>
<gene>
    <name evidence="1" type="ORF">J4H85_05495</name>
</gene>
<protein>
    <submittedName>
        <fullName evidence="1">WXG100 family type VII secretion target</fullName>
    </submittedName>
</protein>
<dbReference type="InterPro" id="IPR010310">
    <property type="entry name" value="T7SS_ESAT-6-like"/>
</dbReference>
<dbReference type="InterPro" id="IPR036689">
    <property type="entry name" value="ESAT-6-like_sf"/>
</dbReference>
<dbReference type="Gene3D" id="1.10.287.1060">
    <property type="entry name" value="ESAT-6-like"/>
    <property type="match status" value="1"/>
</dbReference>
<accession>A0A939QE18</accession>
<dbReference type="AlphaFoldDB" id="A0A939QE18"/>
<dbReference type="Pfam" id="PF06013">
    <property type="entry name" value="WXG100"/>
    <property type="match status" value="1"/>
</dbReference>
<dbReference type="EMBL" id="JAGFBF010000003">
    <property type="protein sequence ID" value="MBO2989448.1"/>
    <property type="molecule type" value="Genomic_DNA"/>
</dbReference>
<proteinExistence type="predicted"/>
<evidence type="ECO:0000313" key="2">
    <source>
        <dbReference type="Proteomes" id="UP000668403"/>
    </source>
</evidence>
<dbReference type="SUPFAM" id="SSF140453">
    <property type="entry name" value="EsxAB dimer-like"/>
    <property type="match status" value="1"/>
</dbReference>